<gene>
    <name evidence="1" type="ORF">MM415A04379_0006</name>
</gene>
<protein>
    <submittedName>
        <fullName evidence="1">Uncharacterized protein</fullName>
    </submittedName>
</protein>
<reference evidence="1" key="1">
    <citation type="submission" date="2020-03" db="EMBL/GenBank/DDBJ databases">
        <title>The deep terrestrial virosphere.</title>
        <authorList>
            <person name="Holmfeldt K."/>
            <person name="Nilsson E."/>
            <person name="Simone D."/>
            <person name="Lopez-Fernandez M."/>
            <person name="Wu X."/>
            <person name="de Brujin I."/>
            <person name="Lundin D."/>
            <person name="Andersson A."/>
            <person name="Bertilsson S."/>
            <person name="Dopson M."/>
        </authorList>
    </citation>
    <scope>NUCLEOTIDE SEQUENCE</scope>
    <source>
        <strain evidence="1">MM415A04379</strain>
    </source>
</reference>
<evidence type="ECO:0000313" key="1">
    <source>
        <dbReference type="EMBL" id="QJA69680.1"/>
    </source>
</evidence>
<name>A0A6M3JIT0_9ZZZZ</name>
<proteinExistence type="predicted"/>
<dbReference type="EMBL" id="MT141727">
    <property type="protein sequence ID" value="QJA69680.1"/>
    <property type="molecule type" value="Genomic_DNA"/>
</dbReference>
<organism evidence="1">
    <name type="scientific">viral metagenome</name>
    <dbReference type="NCBI Taxonomy" id="1070528"/>
    <lineage>
        <taxon>unclassified sequences</taxon>
        <taxon>metagenomes</taxon>
        <taxon>organismal metagenomes</taxon>
    </lineage>
</organism>
<dbReference type="AlphaFoldDB" id="A0A6M3JIT0"/>
<accession>A0A6M3JIT0</accession>
<sequence>MKTLTAIKMNNQWQIELTESSQYMTFKEIDIDALCVFYNIFNPQIIKTKYKIIIQGD</sequence>